<dbReference type="PANTHER" id="PTHR13528:SF2">
    <property type="entry name" value="LARGE RIBOSOMAL SUBUNIT PROTEIN BL28M"/>
    <property type="match status" value="1"/>
</dbReference>
<proteinExistence type="inferred from homology"/>
<sequence>MAAYCQVTETKPQFGHNVSHAQNKTKRRFNPNIQKKTYFVPSLKRNVTLQLSARGIKVIDARGIEAVVAAILARGEKI</sequence>
<evidence type="ECO:0000313" key="6">
    <source>
        <dbReference type="EMBL" id="AIC48163.1"/>
    </source>
</evidence>
<dbReference type="InterPro" id="IPR026569">
    <property type="entry name" value="Ribosomal_bL28"/>
</dbReference>
<evidence type="ECO:0000256" key="1">
    <source>
        <dbReference type="ARBA" id="ARBA00008760"/>
    </source>
</evidence>
<dbReference type="InterPro" id="IPR037147">
    <property type="entry name" value="Ribosomal_bL28_sf"/>
</dbReference>
<dbReference type="GO" id="GO:1990904">
    <property type="term" value="C:ribonucleoprotein complex"/>
    <property type="evidence" value="ECO:0007669"/>
    <property type="project" value="UniProtKB-KW"/>
</dbReference>
<dbReference type="PANTHER" id="PTHR13528">
    <property type="entry name" value="39S RIBOSOMAL PROTEIN L28, MITOCHONDRIAL"/>
    <property type="match status" value="1"/>
</dbReference>
<dbReference type="Pfam" id="PF00830">
    <property type="entry name" value="Ribosomal_L28"/>
    <property type="match status" value="1"/>
</dbReference>
<gene>
    <name evidence="5" type="primary">rpmB</name>
    <name evidence="6" type="ORF">Rhola_00013740</name>
</gene>
<dbReference type="Gene3D" id="2.30.170.40">
    <property type="entry name" value="Ribosomal protein L28/L24"/>
    <property type="match status" value="1"/>
</dbReference>
<dbReference type="GO" id="GO:0005840">
    <property type="term" value="C:ribosome"/>
    <property type="evidence" value="ECO:0007669"/>
    <property type="project" value="UniProtKB-KW"/>
</dbReference>
<dbReference type="SUPFAM" id="SSF143800">
    <property type="entry name" value="L28p-like"/>
    <property type="match status" value="1"/>
</dbReference>
<evidence type="ECO:0000256" key="4">
    <source>
        <dbReference type="ARBA" id="ARBA00035174"/>
    </source>
</evidence>
<dbReference type="HAMAP" id="MF_00373">
    <property type="entry name" value="Ribosomal_bL28"/>
    <property type="match status" value="1"/>
</dbReference>
<dbReference type="InterPro" id="IPR001383">
    <property type="entry name" value="Ribosomal_bL28_bact-type"/>
</dbReference>
<dbReference type="AlphaFoldDB" id="A0A060JNM3"/>
<evidence type="ECO:0000256" key="5">
    <source>
        <dbReference type="HAMAP-Rule" id="MF_00373"/>
    </source>
</evidence>
<dbReference type="KEGG" id="rla:Rhola_00013740"/>
<dbReference type="STRING" id="529884.Rhola_00013740"/>
<reference evidence="6 7" key="1">
    <citation type="journal article" date="2014" name="Int. J. Syst. Evol. Microbiol.">
        <title>Rhodoluna lacicola gen. nov., sp. nov., a planktonic freshwater bacterium with stream-lined genome.</title>
        <authorList>
            <person name="Hahn M."/>
            <person name="Schmidt J."/>
            <person name="Taipale S.J."/>
            <person name="Doolittle W.F."/>
            <person name="Koll U."/>
        </authorList>
    </citation>
    <scope>NUCLEOTIDE SEQUENCE [LARGE SCALE GENOMIC DNA]</scope>
    <source>
        <strain evidence="6 7">MWH-Ta8</strain>
    </source>
</reference>
<keyword evidence="3 5" id="KW-0687">Ribonucleoprotein</keyword>
<dbReference type="InterPro" id="IPR034704">
    <property type="entry name" value="Ribosomal_bL28/bL31-like_sf"/>
</dbReference>
<keyword evidence="7" id="KW-1185">Reference proteome</keyword>
<dbReference type="PATRIC" id="fig|529884.3.peg.1332"/>
<accession>A0A060JNM3</accession>
<dbReference type="HOGENOM" id="CLU_064548_3_1_11"/>
<dbReference type="Proteomes" id="UP000067708">
    <property type="component" value="Chromosome"/>
</dbReference>
<dbReference type="FunFam" id="2.30.170.40:FF:000001">
    <property type="entry name" value="50S ribosomal protein L28"/>
    <property type="match status" value="1"/>
</dbReference>
<name>A0A060JNM3_9MICO</name>
<dbReference type="EMBL" id="CP007490">
    <property type="protein sequence ID" value="AIC48163.1"/>
    <property type="molecule type" value="Genomic_DNA"/>
</dbReference>
<dbReference type="RefSeq" id="WP_038503406.1">
    <property type="nucleotide sequence ID" value="NZ_AP026911.1"/>
</dbReference>
<keyword evidence="2 5" id="KW-0689">Ribosomal protein</keyword>
<dbReference type="OrthoDB" id="9805609at2"/>
<organism evidence="6 7">
    <name type="scientific">Rhodoluna lacicola</name>
    <dbReference type="NCBI Taxonomy" id="529884"/>
    <lineage>
        <taxon>Bacteria</taxon>
        <taxon>Bacillati</taxon>
        <taxon>Actinomycetota</taxon>
        <taxon>Actinomycetes</taxon>
        <taxon>Micrococcales</taxon>
        <taxon>Microbacteriaceae</taxon>
        <taxon>Luna cluster</taxon>
        <taxon>Luna-1 subcluster</taxon>
        <taxon>Rhodoluna</taxon>
    </lineage>
</organism>
<evidence type="ECO:0000256" key="3">
    <source>
        <dbReference type="ARBA" id="ARBA00023274"/>
    </source>
</evidence>
<dbReference type="eggNOG" id="COG0227">
    <property type="taxonomic scope" value="Bacteria"/>
</dbReference>
<evidence type="ECO:0000313" key="7">
    <source>
        <dbReference type="Proteomes" id="UP000067708"/>
    </source>
</evidence>
<dbReference type="NCBIfam" id="TIGR00009">
    <property type="entry name" value="L28"/>
    <property type="match status" value="1"/>
</dbReference>
<dbReference type="GO" id="GO:0006412">
    <property type="term" value="P:translation"/>
    <property type="evidence" value="ECO:0007669"/>
    <property type="project" value="UniProtKB-UniRule"/>
</dbReference>
<protein>
    <recommendedName>
        <fullName evidence="4 5">Large ribosomal subunit protein bL28</fullName>
    </recommendedName>
</protein>
<comment type="similarity">
    <text evidence="1 5">Belongs to the bacterial ribosomal protein bL28 family.</text>
</comment>
<evidence type="ECO:0000256" key="2">
    <source>
        <dbReference type="ARBA" id="ARBA00022980"/>
    </source>
</evidence>
<dbReference type="GO" id="GO:0003735">
    <property type="term" value="F:structural constituent of ribosome"/>
    <property type="evidence" value="ECO:0007669"/>
    <property type="project" value="InterPro"/>
</dbReference>